<proteinExistence type="predicted"/>
<feature type="signal peptide" evidence="3">
    <location>
        <begin position="1"/>
        <end position="24"/>
    </location>
</feature>
<evidence type="ECO:0000313" key="4">
    <source>
        <dbReference type="Ensembl" id="ENSSFOP00015043908.1"/>
    </source>
</evidence>
<reference evidence="4" key="2">
    <citation type="submission" date="2025-08" db="UniProtKB">
        <authorList>
            <consortium name="Ensembl"/>
        </authorList>
    </citation>
    <scope>IDENTIFICATION</scope>
</reference>
<feature type="transmembrane region" description="Helical" evidence="2">
    <location>
        <begin position="193"/>
        <end position="214"/>
    </location>
</feature>
<protein>
    <submittedName>
        <fullName evidence="4">Leucine-rich repeat neuronal protein 4-like</fullName>
    </submittedName>
</protein>
<keyword evidence="5" id="KW-1185">Reference proteome</keyword>
<gene>
    <name evidence="4" type="primary">LOC108934175</name>
</gene>
<dbReference type="KEGG" id="sfm:108934175"/>
<dbReference type="RefSeq" id="XP_029107267.1">
    <property type="nucleotide sequence ID" value="XM_029251434.1"/>
</dbReference>
<feature type="region of interest" description="Disordered" evidence="1">
    <location>
        <begin position="35"/>
        <end position="65"/>
    </location>
</feature>
<dbReference type="Ensembl" id="ENSSFOT00015081622.1">
    <property type="protein sequence ID" value="ENSSFOP00015043908.1"/>
    <property type="gene ID" value="ENSSFOG00015030105.1"/>
</dbReference>
<dbReference type="GeneTree" id="ENSGT00940000162696"/>
<keyword evidence="2" id="KW-0472">Membrane</keyword>
<evidence type="ECO:0000256" key="1">
    <source>
        <dbReference type="SAM" id="MobiDB-lite"/>
    </source>
</evidence>
<feature type="compositionally biased region" description="Basic and acidic residues" evidence="1">
    <location>
        <begin position="35"/>
        <end position="56"/>
    </location>
</feature>
<keyword evidence="2" id="KW-1133">Transmembrane helix</keyword>
<dbReference type="AlphaFoldDB" id="A0A8C9T3T4"/>
<dbReference type="GeneID" id="108934175"/>
<evidence type="ECO:0000256" key="3">
    <source>
        <dbReference type="SAM" id="SignalP"/>
    </source>
</evidence>
<accession>A0A8C9T3T4</accession>
<keyword evidence="3" id="KW-0732">Signal</keyword>
<feature type="chain" id="PRO_5034919392" evidence="3">
    <location>
        <begin position="25"/>
        <end position="235"/>
    </location>
</feature>
<keyword evidence="2" id="KW-0812">Transmembrane</keyword>
<sequence>MTPCGNLSAFLVLLALGLFGGCSAYNVSLLGGKDESTPMRILDDRDRGPDRPRREPNPTSRSGIPELCDYDPCRDQQRPCAELSELSGCRCPGLSGQDEPPEAPFLQMLTQEGPGVLVQWCAPPSYVLQYKVLAEGHEPVVLGSLFRRTSLPHLEPGARVCVEAVNLAGTSGETASSCARYEPSGDGRLALKAGLVAGGLGLLLLLSLLGLLLWRRRSGRKSGARGPARDSEGPL</sequence>
<dbReference type="OrthoDB" id="676979at2759"/>
<evidence type="ECO:0000313" key="5">
    <source>
        <dbReference type="Proteomes" id="UP000694397"/>
    </source>
</evidence>
<organism evidence="4 5">
    <name type="scientific">Scleropages formosus</name>
    <name type="common">Asian bonytongue</name>
    <name type="synonym">Osteoglossum formosum</name>
    <dbReference type="NCBI Taxonomy" id="113540"/>
    <lineage>
        <taxon>Eukaryota</taxon>
        <taxon>Metazoa</taxon>
        <taxon>Chordata</taxon>
        <taxon>Craniata</taxon>
        <taxon>Vertebrata</taxon>
        <taxon>Euteleostomi</taxon>
        <taxon>Actinopterygii</taxon>
        <taxon>Neopterygii</taxon>
        <taxon>Teleostei</taxon>
        <taxon>Osteoglossocephala</taxon>
        <taxon>Osteoglossomorpha</taxon>
        <taxon>Osteoglossiformes</taxon>
        <taxon>Osteoglossidae</taxon>
        <taxon>Scleropages</taxon>
    </lineage>
</organism>
<reference evidence="4 5" key="1">
    <citation type="submission" date="2019-04" db="EMBL/GenBank/DDBJ databases">
        <authorList>
            <consortium name="Wellcome Sanger Institute Data Sharing"/>
        </authorList>
    </citation>
    <scope>NUCLEOTIDE SEQUENCE [LARGE SCALE GENOMIC DNA]</scope>
</reference>
<name>A0A8C9T3T4_SCLFO</name>
<evidence type="ECO:0000256" key="2">
    <source>
        <dbReference type="SAM" id="Phobius"/>
    </source>
</evidence>
<dbReference type="Proteomes" id="UP000694397">
    <property type="component" value="Chromosome 4"/>
</dbReference>
<reference evidence="4" key="3">
    <citation type="submission" date="2025-09" db="UniProtKB">
        <authorList>
            <consortium name="Ensembl"/>
        </authorList>
    </citation>
    <scope>IDENTIFICATION</scope>
</reference>